<evidence type="ECO:0000313" key="2">
    <source>
        <dbReference type="EMBL" id="KZK07182.1"/>
    </source>
</evidence>
<dbReference type="EMBL" id="LIYF01000015">
    <property type="protein sequence ID" value="KZK07182.1"/>
    <property type="molecule type" value="Genomic_DNA"/>
</dbReference>
<keyword evidence="1" id="KW-0472">Membrane</keyword>
<feature type="transmembrane region" description="Helical" evidence="1">
    <location>
        <begin position="54"/>
        <end position="74"/>
    </location>
</feature>
<protein>
    <recommendedName>
        <fullName evidence="4">Transmembrane protein</fullName>
    </recommendedName>
</protein>
<keyword evidence="1" id="KW-0812">Transmembrane</keyword>
<organism evidence="2 3">
    <name type="scientific">Lactococcus lactis subsp. cremoris</name>
    <name type="common">Streptococcus cremoris</name>
    <dbReference type="NCBI Taxonomy" id="1359"/>
    <lineage>
        <taxon>Bacteria</taxon>
        <taxon>Bacillati</taxon>
        <taxon>Bacillota</taxon>
        <taxon>Bacilli</taxon>
        <taxon>Lactobacillales</taxon>
        <taxon>Streptococcaceae</taxon>
        <taxon>Lactococcus</taxon>
    </lineage>
</organism>
<comment type="caution">
    <text evidence="2">The sequence shown here is derived from an EMBL/GenBank/DDBJ whole genome shotgun (WGS) entry which is preliminary data.</text>
</comment>
<keyword evidence="1" id="KW-1133">Transmembrane helix</keyword>
<name>A0A166JXI2_LACLC</name>
<evidence type="ECO:0008006" key="4">
    <source>
        <dbReference type="Google" id="ProtNLM"/>
    </source>
</evidence>
<dbReference type="RefSeq" id="WP_063281487.1">
    <property type="nucleotide sequence ID" value="NZ_LIYF01000015.1"/>
</dbReference>
<accession>A0A166JXI2</accession>
<proteinExistence type="predicted"/>
<gene>
    <name evidence="2" type="ORF">AB996_0874</name>
</gene>
<dbReference type="PATRIC" id="fig|1359.32.peg.755"/>
<evidence type="ECO:0000313" key="3">
    <source>
        <dbReference type="Proteomes" id="UP000076519"/>
    </source>
</evidence>
<reference evidence="2 3" key="1">
    <citation type="submission" date="2015-08" db="EMBL/GenBank/DDBJ databases">
        <title>Draft Genome Sequences of 11 Lactococcus lactis subspecies cremoris strains.</title>
        <authorList>
            <person name="Wels M."/>
            <person name="Backus L."/>
            <person name="Boekhorst J."/>
            <person name="Dijkstra A."/>
            <person name="Beerthuizen M."/>
            <person name="Siezen R."/>
            <person name="Bachmann H."/>
            <person name="Van Hijum S."/>
        </authorList>
    </citation>
    <scope>NUCLEOTIDE SEQUENCE [LARGE SCALE GENOMIC DNA]</scope>
    <source>
        <strain evidence="2 3">KW10</strain>
    </source>
</reference>
<feature type="transmembrane region" description="Helical" evidence="1">
    <location>
        <begin position="20"/>
        <end position="42"/>
    </location>
</feature>
<dbReference type="Proteomes" id="UP000076519">
    <property type="component" value="Unassembled WGS sequence"/>
</dbReference>
<evidence type="ECO:0000256" key="1">
    <source>
        <dbReference type="SAM" id="Phobius"/>
    </source>
</evidence>
<sequence length="174" mass="20465">MKKLREKNERITKFLHKSIIILFILELLLIGFVKYVLSHHIFNFLQPFILKHEITLKVCIIGMILVFSSLILFVSLTSRISPLKCVQLRFQLLNFKREFLNSDVELYYKQTDVLKIELFCNGFVEDEAKLGKQFSQYLRLNLLHFKVQNAGNPTLFVLGKKVSRQNGMEELLNE</sequence>
<dbReference type="AlphaFoldDB" id="A0A166JXI2"/>